<evidence type="ECO:0000313" key="7">
    <source>
        <dbReference type="EMBL" id="WIA08276.1"/>
    </source>
</evidence>
<protein>
    <recommendedName>
        <fullName evidence="6">CHY-type domain-containing protein</fullName>
    </recommendedName>
</protein>
<feature type="compositionally biased region" description="Basic residues" evidence="5">
    <location>
        <begin position="245"/>
        <end position="264"/>
    </location>
</feature>
<proteinExistence type="predicted"/>
<reference evidence="7 8" key="1">
    <citation type="submission" date="2023-05" db="EMBL/GenBank/DDBJ databases">
        <title>A 100% complete, gapless, phased diploid assembly of the Scenedesmus obliquus UTEX 3031 genome.</title>
        <authorList>
            <person name="Biondi T.C."/>
            <person name="Hanschen E.R."/>
            <person name="Kwon T."/>
            <person name="Eng W."/>
            <person name="Kruse C.P.S."/>
            <person name="Koehler S.I."/>
            <person name="Kunde Y."/>
            <person name="Gleasner C.D."/>
            <person name="You Mak K.T."/>
            <person name="Polle J."/>
            <person name="Hovde B.T."/>
            <person name="Starkenburg S.R."/>
        </authorList>
    </citation>
    <scope>NUCLEOTIDE SEQUENCE [LARGE SCALE GENOMIC DNA]</scope>
    <source>
        <strain evidence="7 8">DOE0152z</strain>
    </source>
</reference>
<evidence type="ECO:0000256" key="2">
    <source>
        <dbReference type="ARBA" id="ARBA00022771"/>
    </source>
</evidence>
<dbReference type="InterPro" id="IPR008913">
    <property type="entry name" value="Znf_CHY"/>
</dbReference>
<evidence type="ECO:0000256" key="5">
    <source>
        <dbReference type="SAM" id="MobiDB-lite"/>
    </source>
</evidence>
<organism evidence="7 8">
    <name type="scientific">Tetradesmus obliquus</name>
    <name type="common">Green alga</name>
    <name type="synonym">Acutodesmus obliquus</name>
    <dbReference type="NCBI Taxonomy" id="3088"/>
    <lineage>
        <taxon>Eukaryota</taxon>
        <taxon>Viridiplantae</taxon>
        <taxon>Chlorophyta</taxon>
        <taxon>core chlorophytes</taxon>
        <taxon>Chlorophyceae</taxon>
        <taxon>CS clade</taxon>
        <taxon>Sphaeropleales</taxon>
        <taxon>Scenedesmaceae</taxon>
        <taxon>Tetradesmus</taxon>
    </lineage>
</organism>
<keyword evidence="1" id="KW-0479">Metal-binding</keyword>
<keyword evidence="8" id="KW-1185">Reference proteome</keyword>
<keyword evidence="3" id="KW-0862">Zinc</keyword>
<dbReference type="Pfam" id="PF05495">
    <property type="entry name" value="zf-CHY"/>
    <property type="match status" value="1"/>
</dbReference>
<gene>
    <name evidence="7" type="ORF">OEZ85_007719</name>
</gene>
<dbReference type="EMBL" id="CP126208">
    <property type="protein sequence ID" value="WIA08276.1"/>
    <property type="molecule type" value="Genomic_DNA"/>
</dbReference>
<name>A0ABY8TGT1_TETOB</name>
<keyword evidence="2 4" id="KW-0863">Zinc-finger</keyword>
<evidence type="ECO:0000256" key="1">
    <source>
        <dbReference type="ARBA" id="ARBA00022723"/>
    </source>
</evidence>
<evidence type="ECO:0000256" key="3">
    <source>
        <dbReference type="ARBA" id="ARBA00022833"/>
    </source>
</evidence>
<accession>A0ABY8TGT1</accession>
<feature type="domain" description="CHY-type" evidence="6">
    <location>
        <begin position="143"/>
        <end position="211"/>
    </location>
</feature>
<sequence>MAAAEKQARLSLHSLQDELLSLRNSYPQLKLTKTPAAKTADAPFPISLQGCRPLDLLPSVYGATCGDCDAVGALRALQVGVPASRKCSHCHRTMACSIPSASFLPRGPPKAASAAAAAGARGPRLRKAGGGGVGAAVLQEGSPLPHKGACKHYRHSYRWLRFPCCGQRYACDLCHEEATADGHDAAWATRMVCGFCSREQPLDKACRHCGRKLATSAAQPTGRNTQFWEGGKGCRDVKRLDRRDAHKYRNSKAKTKSAKSKRVGPKPWSGSAGAAAAGSGGNSS</sequence>
<evidence type="ECO:0000256" key="4">
    <source>
        <dbReference type="PROSITE-ProRule" id="PRU00601"/>
    </source>
</evidence>
<dbReference type="SUPFAM" id="SSF161219">
    <property type="entry name" value="CHY zinc finger-like"/>
    <property type="match status" value="1"/>
</dbReference>
<dbReference type="Proteomes" id="UP001244341">
    <property type="component" value="Chromosome 1b"/>
</dbReference>
<feature type="region of interest" description="Disordered" evidence="5">
    <location>
        <begin position="245"/>
        <end position="284"/>
    </location>
</feature>
<evidence type="ECO:0000313" key="8">
    <source>
        <dbReference type="Proteomes" id="UP001244341"/>
    </source>
</evidence>
<dbReference type="InterPro" id="IPR037274">
    <property type="entry name" value="Znf_CHY_sf"/>
</dbReference>
<evidence type="ECO:0000259" key="6">
    <source>
        <dbReference type="PROSITE" id="PS51266"/>
    </source>
</evidence>
<dbReference type="PROSITE" id="PS51266">
    <property type="entry name" value="ZF_CHY"/>
    <property type="match status" value="1"/>
</dbReference>